<feature type="transmembrane region" description="Helical" evidence="2">
    <location>
        <begin position="173"/>
        <end position="193"/>
    </location>
</feature>
<dbReference type="HOGENOM" id="CLU_1061837_0_0_1"/>
<keyword evidence="2" id="KW-1133">Transmembrane helix</keyword>
<organism evidence="3 4">
    <name type="scientific">Sphaerulina musiva (strain SO2202)</name>
    <name type="common">Poplar stem canker fungus</name>
    <name type="synonym">Septoria musiva</name>
    <dbReference type="NCBI Taxonomy" id="692275"/>
    <lineage>
        <taxon>Eukaryota</taxon>
        <taxon>Fungi</taxon>
        <taxon>Dikarya</taxon>
        <taxon>Ascomycota</taxon>
        <taxon>Pezizomycotina</taxon>
        <taxon>Dothideomycetes</taxon>
        <taxon>Dothideomycetidae</taxon>
        <taxon>Mycosphaerellales</taxon>
        <taxon>Mycosphaerellaceae</taxon>
        <taxon>Sphaerulina</taxon>
    </lineage>
</organism>
<dbReference type="RefSeq" id="XP_016757887.1">
    <property type="nucleotide sequence ID" value="XM_016902692.1"/>
</dbReference>
<evidence type="ECO:0000256" key="2">
    <source>
        <dbReference type="SAM" id="Phobius"/>
    </source>
</evidence>
<proteinExistence type="predicted"/>
<evidence type="ECO:0000313" key="4">
    <source>
        <dbReference type="Proteomes" id="UP000016931"/>
    </source>
</evidence>
<dbReference type="OrthoDB" id="5240110at2759"/>
<accession>M3AUL5</accession>
<feature type="region of interest" description="Disordered" evidence="1">
    <location>
        <begin position="81"/>
        <end position="100"/>
    </location>
</feature>
<protein>
    <submittedName>
        <fullName evidence="3">Uncharacterized protein</fullName>
    </submittedName>
</protein>
<keyword evidence="4" id="KW-1185">Reference proteome</keyword>
<evidence type="ECO:0000256" key="1">
    <source>
        <dbReference type="SAM" id="MobiDB-lite"/>
    </source>
</evidence>
<gene>
    <name evidence="3" type="ORF">SEPMUDRAFT_135214</name>
</gene>
<keyword evidence="2" id="KW-0812">Transmembrane</keyword>
<reference evidence="3" key="2">
    <citation type="submission" date="2012-07" db="EMBL/GenBank/DDBJ databases">
        <title>Genome evolution in poplar pathogens from wild and recently domesticated pathosystems.</title>
        <authorList>
            <consortium name="DOE Joint Genome Institute"/>
            <person name="Dhillon B."/>
            <person name="Feau N."/>
            <person name="Sakalidis M.L."/>
            <person name="Gill N."/>
            <person name="Aerts A."/>
            <person name="Ohm R."/>
            <person name="LaButti K."/>
            <person name="Pangilinan J."/>
            <person name="Lindquist E."/>
            <person name="Copeland A."/>
            <person name="Beauseigle S."/>
            <person name="Grigoriev I.V."/>
            <person name="Goodwin S.B."/>
            <person name="Tanguay P."/>
            <person name="Hamelin R.C."/>
        </authorList>
    </citation>
    <scope>NUCLEOTIDE SEQUENCE</scope>
    <source>
        <strain evidence="3">SO2202</strain>
    </source>
</reference>
<sequence length="289" mass="31376">MTISLSPISRNAATRNFSTSGGARASILFQLAALSNARETQHFNKRSKLDRYEHSPNLKLIKTSEIDPYPVPTSNVEKFLQNGTTPVSSSSSSSSTAKPAFKKSHNVVVPAWDSKALAAGRAILADSARQRSQVARVVRRLRRRESRGTRILQEKLEALAKERQRMREETRSAGFLILLSVATATGFAAWTFWPTKSVVVDSAADAADDAGRQIMEQANDVAITPVYSPAGTSSTNASVATGLDRGVSTTAATKGPDTAVPTSLLPKERATVQPAPISWSWRNLFWKHQ</sequence>
<keyword evidence="2" id="KW-0472">Membrane</keyword>
<dbReference type="AlphaFoldDB" id="M3AUL5"/>
<dbReference type="GeneID" id="27899829"/>
<dbReference type="eggNOG" id="ENOG502R8ZW">
    <property type="taxonomic scope" value="Eukaryota"/>
</dbReference>
<name>M3AUL5_SPHMS</name>
<dbReference type="EMBL" id="KB456268">
    <property type="protein sequence ID" value="EMF09766.1"/>
    <property type="molecule type" value="Genomic_DNA"/>
</dbReference>
<reference evidence="3" key="1">
    <citation type="journal article" date="2012" name="PLoS Pathog.">
        <title>Diverse lifestyles and strategies of plant pathogenesis encoded in the genomes of eighteen Dothideomycetes fungi.</title>
        <authorList>
            <person name="Ohm R.A."/>
            <person name="Feau N."/>
            <person name="Henrissat B."/>
            <person name="Schoch C.L."/>
            <person name="Horwitz B.A."/>
            <person name="Barry K.W."/>
            <person name="Condon B.J."/>
            <person name="Copeland A.C."/>
            <person name="Dhillon B."/>
            <person name="Glaser F."/>
            <person name="Hesse C.N."/>
            <person name="Kosti I."/>
            <person name="LaButti K."/>
            <person name="Lindquist E.A."/>
            <person name="Lucas S."/>
            <person name="Salamov A.A."/>
            <person name="Bradshaw R.E."/>
            <person name="Ciuffetti L."/>
            <person name="Hamelin R.C."/>
            <person name="Kema G.H.J."/>
            <person name="Lawrence C."/>
            <person name="Scott J.A."/>
            <person name="Spatafora J.W."/>
            <person name="Turgeon B.G."/>
            <person name="de Wit P.J.G.M."/>
            <person name="Zhong S."/>
            <person name="Goodwin S.B."/>
            <person name="Grigoriev I.V."/>
        </authorList>
    </citation>
    <scope>NUCLEOTIDE SEQUENCE [LARGE SCALE GENOMIC DNA]</scope>
    <source>
        <strain evidence="3">SO2202</strain>
    </source>
</reference>
<evidence type="ECO:0000313" key="3">
    <source>
        <dbReference type="EMBL" id="EMF09766.1"/>
    </source>
</evidence>
<dbReference type="Proteomes" id="UP000016931">
    <property type="component" value="Unassembled WGS sequence"/>
</dbReference>